<dbReference type="EMBL" id="JAKLJA010000001">
    <property type="protein sequence ID" value="MCG5071998.1"/>
    <property type="molecule type" value="Genomic_DNA"/>
</dbReference>
<keyword evidence="2" id="KW-1185">Reference proteome</keyword>
<sequence length="75" mass="8012">MQDFFPSGAVVPHQLQAAYMLCMSNEYGVPEGVSSVTAALNDYVAARLTLNPGTNRKALLTHAAFTGAERRLLAS</sequence>
<accession>A0A9X1RIS9</accession>
<dbReference type="Proteomes" id="UP001139308">
    <property type="component" value="Unassembled WGS sequence"/>
</dbReference>
<dbReference type="RefSeq" id="WP_238461771.1">
    <property type="nucleotide sequence ID" value="NZ_JAKLJA010000001.1"/>
</dbReference>
<evidence type="ECO:0000313" key="1">
    <source>
        <dbReference type="EMBL" id="MCG5071998.1"/>
    </source>
</evidence>
<gene>
    <name evidence="1" type="ORF">L5014_01260</name>
</gene>
<protein>
    <submittedName>
        <fullName evidence="1">Uncharacterized protein</fullName>
    </submittedName>
</protein>
<proteinExistence type="predicted"/>
<organism evidence="1 2">
    <name type="scientific">Paraburkholderia tagetis</name>
    <dbReference type="NCBI Taxonomy" id="2913261"/>
    <lineage>
        <taxon>Bacteria</taxon>
        <taxon>Pseudomonadati</taxon>
        <taxon>Pseudomonadota</taxon>
        <taxon>Betaproteobacteria</taxon>
        <taxon>Burkholderiales</taxon>
        <taxon>Burkholderiaceae</taxon>
        <taxon>Paraburkholderia</taxon>
    </lineage>
</organism>
<comment type="caution">
    <text evidence="1">The sequence shown here is derived from an EMBL/GenBank/DDBJ whole genome shotgun (WGS) entry which is preliminary data.</text>
</comment>
<reference evidence="1" key="1">
    <citation type="submission" date="2022-01" db="EMBL/GenBank/DDBJ databases">
        <title>Genome sequence and assembly of Parabukholderia sp. RG36.</title>
        <authorList>
            <person name="Chhetri G."/>
        </authorList>
    </citation>
    <scope>NUCLEOTIDE SEQUENCE</scope>
    <source>
        <strain evidence="1">RG36</strain>
    </source>
</reference>
<evidence type="ECO:0000313" key="2">
    <source>
        <dbReference type="Proteomes" id="UP001139308"/>
    </source>
</evidence>
<name>A0A9X1RIS9_9BURK</name>
<dbReference type="AlphaFoldDB" id="A0A9X1RIS9"/>